<feature type="domain" description="Protein kinase" evidence="2">
    <location>
        <begin position="206"/>
        <end position="252"/>
    </location>
</feature>
<evidence type="ECO:0000256" key="1">
    <source>
        <dbReference type="PROSITE-ProRule" id="PRU10141"/>
    </source>
</evidence>
<feature type="non-terminal residue" evidence="3">
    <location>
        <position position="252"/>
    </location>
</feature>
<dbReference type="Gene3D" id="3.30.200.20">
    <property type="entry name" value="Phosphorylase Kinase, domain 1"/>
    <property type="match status" value="2"/>
</dbReference>
<dbReference type="SUPFAM" id="SSF56112">
    <property type="entry name" value="Protein kinase-like (PK-like)"/>
    <property type="match status" value="3"/>
</dbReference>
<reference evidence="3" key="1">
    <citation type="submission" date="2021-06" db="EMBL/GenBank/DDBJ databases">
        <authorList>
            <person name="Kallberg Y."/>
            <person name="Tangrot J."/>
            <person name="Rosling A."/>
        </authorList>
    </citation>
    <scope>NUCLEOTIDE SEQUENCE</scope>
    <source>
        <strain evidence="3">MA453B</strain>
    </source>
</reference>
<sequence length="252" mass="28996">MSIETLPDLPEQLETHLKSSRIKSFDFSQFRDIELIGSGNYATVYSATFNGQIYALKSLRNNLNLEDKTLELFKREIKQLYTIGEREEIVNNTPLSYANLIRKCWSAEPDQRPSLYQVLVELNKLLMETPVEFIVNPIKNSSGNNLAKSNTSVNLDSSIRNSIETNTTRTVNPEFEHIPNEASEFSEELEIWLKSSHIKSFDYPEFKDVKLIGRGGFAVVYSATFNGQIYALKSFNLNLKFEDNEFEKLKRE</sequence>
<keyword evidence="1" id="KW-0067">ATP-binding</keyword>
<keyword evidence="1" id="KW-0547">Nucleotide-binding</keyword>
<gene>
    <name evidence="3" type="ORF">DERYTH_LOCUS10226</name>
</gene>
<dbReference type="GO" id="GO:0005524">
    <property type="term" value="F:ATP binding"/>
    <property type="evidence" value="ECO:0007669"/>
    <property type="project" value="UniProtKB-UniRule"/>
</dbReference>
<dbReference type="PANTHER" id="PTHR44329">
    <property type="entry name" value="SERINE/THREONINE-PROTEIN KINASE TNNI3K-RELATED"/>
    <property type="match status" value="1"/>
</dbReference>
<evidence type="ECO:0000313" key="4">
    <source>
        <dbReference type="Proteomes" id="UP000789405"/>
    </source>
</evidence>
<dbReference type="PROSITE" id="PS50011">
    <property type="entry name" value="PROTEIN_KINASE_DOM"/>
    <property type="match status" value="1"/>
</dbReference>
<name>A0A9N9H1X1_9GLOM</name>
<keyword evidence="4" id="KW-1185">Reference proteome</keyword>
<dbReference type="InterPro" id="IPR051681">
    <property type="entry name" value="Ser/Thr_Kinases-Pseudokinases"/>
</dbReference>
<organism evidence="3 4">
    <name type="scientific">Dentiscutata erythropus</name>
    <dbReference type="NCBI Taxonomy" id="1348616"/>
    <lineage>
        <taxon>Eukaryota</taxon>
        <taxon>Fungi</taxon>
        <taxon>Fungi incertae sedis</taxon>
        <taxon>Mucoromycota</taxon>
        <taxon>Glomeromycotina</taxon>
        <taxon>Glomeromycetes</taxon>
        <taxon>Diversisporales</taxon>
        <taxon>Gigasporaceae</taxon>
        <taxon>Dentiscutata</taxon>
    </lineage>
</organism>
<comment type="caution">
    <text evidence="3">The sequence shown here is derived from an EMBL/GenBank/DDBJ whole genome shotgun (WGS) entry which is preliminary data.</text>
</comment>
<dbReference type="OrthoDB" id="4062651at2759"/>
<evidence type="ECO:0000313" key="3">
    <source>
        <dbReference type="EMBL" id="CAG8651866.1"/>
    </source>
</evidence>
<dbReference type="EMBL" id="CAJVPY010005864">
    <property type="protein sequence ID" value="CAG8651866.1"/>
    <property type="molecule type" value="Genomic_DNA"/>
</dbReference>
<proteinExistence type="predicted"/>
<feature type="binding site" evidence="1">
    <location>
        <position position="233"/>
    </location>
    <ligand>
        <name>ATP</name>
        <dbReference type="ChEBI" id="CHEBI:30616"/>
    </ligand>
</feature>
<evidence type="ECO:0000259" key="2">
    <source>
        <dbReference type="PROSITE" id="PS50011"/>
    </source>
</evidence>
<dbReference type="AlphaFoldDB" id="A0A9N9H1X1"/>
<dbReference type="InterPro" id="IPR017441">
    <property type="entry name" value="Protein_kinase_ATP_BS"/>
</dbReference>
<dbReference type="PROSITE" id="PS00107">
    <property type="entry name" value="PROTEIN_KINASE_ATP"/>
    <property type="match status" value="1"/>
</dbReference>
<protein>
    <submittedName>
        <fullName evidence="3">23956_t:CDS:1</fullName>
    </submittedName>
</protein>
<dbReference type="GO" id="GO:0004674">
    <property type="term" value="F:protein serine/threonine kinase activity"/>
    <property type="evidence" value="ECO:0007669"/>
    <property type="project" value="TreeGrafter"/>
</dbReference>
<accession>A0A9N9H1X1</accession>
<dbReference type="InterPro" id="IPR000719">
    <property type="entry name" value="Prot_kinase_dom"/>
</dbReference>
<dbReference type="Proteomes" id="UP000789405">
    <property type="component" value="Unassembled WGS sequence"/>
</dbReference>
<dbReference type="InterPro" id="IPR011009">
    <property type="entry name" value="Kinase-like_dom_sf"/>
</dbReference>